<evidence type="ECO:0000256" key="1">
    <source>
        <dbReference type="SAM" id="MobiDB-lite"/>
    </source>
</evidence>
<organism evidence="2 3">
    <name type="scientific">Bodo saltans</name>
    <name type="common">Flagellated protozoan</name>
    <dbReference type="NCBI Taxonomy" id="75058"/>
    <lineage>
        <taxon>Eukaryota</taxon>
        <taxon>Discoba</taxon>
        <taxon>Euglenozoa</taxon>
        <taxon>Kinetoplastea</taxon>
        <taxon>Metakinetoplastina</taxon>
        <taxon>Eubodonida</taxon>
        <taxon>Bodonidae</taxon>
        <taxon>Bodo</taxon>
    </lineage>
</organism>
<evidence type="ECO:0000313" key="3">
    <source>
        <dbReference type="Proteomes" id="UP000051952"/>
    </source>
</evidence>
<reference evidence="3" key="1">
    <citation type="submission" date="2015-09" db="EMBL/GenBank/DDBJ databases">
        <authorList>
            <consortium name="Pathogen Informatics"/>
        </authorList>
    </citation>
    <scope>NUCLEOTIDE SEQUENCE [LARGE SCALE GENOMIC DNA]</scope>
    <source>
        <strain evidence="3">Lake Konstanz</strain>
    </source>
</reference>
<feature type="region of interest" description="Disordered" evidence="1">
    <location>
        <begin position="302"/>
        <end position="324"/>
    </location>
</feature>
<feature type="region of interest" description="Disordered" evidence="1">
    <location>
        <begin position="1"/>
        <end position="74"/>
    </location>
</feature>
<dbReference type="VEuPathDB" id="TriTrypDB:BSAL_91315"/>
<dbReference type="EMBL" id="CYKH01001229">
    <property type="protein sequence ID" value="CUG86017.1"/>
    <property type="molecule type" value="Genomic_DNA"/>
</dbReference>
<feature type="region of interest" description="Disordered" evidence="1">
    <location>
        <begin position="242"/>
        <end position="273"/>
    </location>
</feature>
<protein>
    <submittedName>
        <fullName evidence="2">Uncharacterized protein</fullName>
    </submittedName>
</protein>
<feature type="compositionally biased region" description="Low complexity" evidence="1">
    <location>
        <begin position="7"/>
        <end position="19"/>
    </location>
</feature>
<keyword evidence="3" id="KW-1185">Reference proteome</keyword>
<dbReference type="InterPro" id="IPR012388">
    <property type="entry name" value="CABLES1/2"/>
</dbReference>
<dbReference type="PANTHER" id="PTHR22896">
    <property type="entry name" value="CDK5 AND ABL1 ENZYME SUBSTRATE 1"/>
    <property type="match status" value="1"/>
</dbReference>
<dbReference type="AlphaFoldDB" id="A0A0S4J7I2"/>
<proteinExistence type="predicted"/>
<dbReference type="GO" id="GO:0051726">
    <property type="term" value="P:regulation of cell cycle"/>
    <property type="evidence" value="ECO:0007669"/>
    <property type="project" value="InterPro"/>
</dbReference>
<dbReference type="Proteomes" id="UP000051952">
    <property type="component" value="Unassembled WGS sequence"/>
</dbReference>
<feature type="compositionally biased region" description="Polar residues" evidence="1">
    <location>
        <begin position="59"/>
        <end position="74"/>
    </location>
</feature>
<name>A0A0S4J7I2_BODSA</name>
<gene>
    <name evidence="2" type="ORF">BSAL_91315</name>
</gene>
<feature type="region of interest" description="Disordered" evidence="1">
    <location>
        <begin position="91"/>
        <end position="140"/>
    </location>
</feature>
<sequence length="638" mass="67277">MPSALPTSSQTSERQSSSSLITTALVDAPNVSSSSSAAHRTRPAPIIPPEHGSYGGSISGDQNKKSSPTTTRCVGNKTQLGVVTSSQCLGLPPRSTSSVASTGITSIRPHSGLSPVTPGPPRGTPTSTLRITSITPPGTRRTSMFLSSIRADMGLQPPPSTTTPSLTTPQGSLYLGDTNSRECLTPNPSSSSTLTAFKAFGDASTPAYPGGGGRGTFEDAVGSGMLDSGKLSLRRRENSFLFNNGGGGGSTSVKSPGGGSQPHHTPMTPSTMNPPAGKTFIVSKRQTAFLLSISTLYGAAAASNVDNKPPGHNNTTAENDDEVNGLRRDASSASLALDDHDGPSAFSSPSTLDVNTKWARMLPTRQGDKVRLRLMSLHAGKHWAPLLLSTMLATFRERRVLMAEFTGDLSDLSAADYAALAAEGLPLAGGGISIATSGGGVTGGTSLGMGVGVLGNVSAPSTSSVDTSPNKKFVGALVQTLSDVAQRATGRHKDDHHHEITYNTKFSADHDARVSASPQFSNPFYLDDPDITGERRRKRMHLRSYICTVISFADRRTEKKDINQQFFLRHPYLELRDIKLSHIRSIKTRSHTTPSSLLTTTREFLHLLNSQIHSTSTIPTSLASGGGRECTCVHTFAR</sequence>
<accession>A0A0S4J7I2</accession>
<dbReference type="OrthoDB" id="5353095at2759"/>
<dbReference type="PANTHER" id="PTHR22896:SF0">
    <property type="entry name" value="CYCLIN N-TERMINAL DOMAIN-CONTAINING PROTEIN"/>
    <property type="match status" value="1"/>
</dbReference>
<feature type="compositionally biased region" description="Gly residues" evidence="1">
    <location>
        <begin position="244"/>
        <end position="260"/>
    </location>
</feature>
<feature type="compositionally biased region" description="Polar residues" evidence="1">
    <location>
        <begin position="91"/>
        <end position="105"/>
    </location>
</feature>
<evidence type="ECO:0000313" key="2">
    <source>
        <dbReference type="EMBL" id="CUG86017.1"/>
    </source>
</evidence>
<feature type="compositionally biased region" description="Polar residues" evidence="1">
    <location>
        <begin position="129"/>
        <end position="140"/>
    </location>
</feature>